<dbReference type="SUPFAM" id="SSF53474">
    <property type="entry name" value="alpha/beta-Hydrolases"/>
    <property type="match status" value="1"/>
</dbReference>
<dbReference type="EMBL" id="LFYR01000671">
    <property type="protein sequence ID" value="KMZ71538.1"/>
    <property type="molecule type" value="Genomic_DNA"/>
</dbReference>
<organism evidence="3 4">
    <name type="scientific">Zostera marina</name>
    <name type="common">Eelgrass</name>
    <dbReference type="NCBI Taxonomy" id="29655"/>
    <lineage>
        <taxon>Eukaryota</taxon>
        <taxon>Viridiplantae</taxon>
        <taxon>Streptophyta</taxon>
        <taxon>Embryophyta</taxon>
        <taxon>Tracheophyta</taxon>
        <taxon>Spermatophyta</taxon>
        <taxon>Magnoliopsida</taxon>
        <taxon>Liliopsida</taxon>
        <taxon>Zosteraceae</taxon>
        <taxon>Zostera</taxon>
    </lineage>
</organism>
<dbReference type="GO" id="GO:0016298">
    <property type="term" value="F:lipase activity"/>
    <property type="evidence" value="ECO:0000318"/>
    <property type="project" value="GO_Central"/>
</dbReference>
<dbReference type="AlphaFoldDB" id="A0A0K9PR40"/>
<gene>
    <name evidence="3" type="ORF">ZOSMA_17G00940</name>
</gene>
<reference evidence="4" key="1">
    <citation type="journal article" date="2016" name="Nature">
        <title>The genome of the seagrass Zostera marina reveals angiosperm adaptation to the sea.</title>
        <authorList>
            <person name="Olsen J.L."/>
            <person name="Rouze P."/>
            <person name="Verhelst B."/>
            <person name="Lin Y.-C."/>
            <person name="Bayer T."/>
            <person name="Collen J."/>
            <person name="Dattolo E."/>
            <person name="De Paoli E."/>
            <person name="Dittami S."/>
            <person name="Maumus F."/>
            <person name="Michel G."/>
            <person name="Kersting A."/>
            <person name="Lauritano C."/>
            <person name="Lohaus R."/>
            <person name="Toepel M."/>
            <person name="Tonon T."/>
            <person name="Vanneste K."/>
            <person name="Amirebrahimi M."/>
            <person name="Brakel J."/>
            <person name="Bostroem C."/>
            <person name="Chovatia M."/>
            <person name="Grimwood J."/>
            <person name="Jenkins J.W."/>
            <person name="Jueterbock A."/>
            <person name="Mraz A."/>
            <person name="Stam W.T."/>
            <person name="Tice H."/>
            <person name="Bornberg-Bauer E."/>
            <person name="Green P.J."/>
            <person name="Pearson G.A."/>
            <person name="Procaccini G."/>
            <person name="Duarte C.M."/>
            <person name="Schmutz J."/>
            <person name="Reusch T.B.H."/>
            <person name="Van de Peer Y."/>
        </authorList>
    </citation>
    <scope>NUCLEOTIDE SEQUENCE [LARGE SCALE GENOMIC DNA]</scope>
    <source>
        <strain evidence="4">cv. Finnish</strain>
    </source>
</reference>
<comment type="caution">
    <text evidence="3">The sequence shown here is derived from an EMBL/GenBank/DDBJ whole genome shotgun (WGS) entry which is preliminary data.</text>
</comment>
<dbReference type="PANTHER" id="PTHR11614">
    <property type="entry name" value="PHOSPHOLIPASE-RELATED"/>
    <property type="match status" value="1"/>
</dbReference>
<keyword evidence="4" id="KW-1185">Reference proteome</keyword>
<protein>
    <submittedName>
        <fullName evidence="3">Alpha/beta-Hydrolases superfamily protein</fullName>
    </submittedName>
</protein>
<dbReference type="PRINTS" id="PR00111">
    <property type="entry name" value="ABHYDROLASE"/>
</dbReference>
<feature type="region of interest" description="Disordered" evidence="1">
    <location>
        <begin position="56"/>
        <end position="86"/>
    </location>
</feature>
<feature type="domain" description="Serine aminopeptidase S33" evidence="2">
    <location>
        <begin position="135"/>
        <end position="373"/>
    </location>
</feature>
<dbReference type="OMA" id="GFNDYSR"/>
<evidence type="ECO:0000259" key="2">
    <source>
        <dbReference type="Pfam" id="PF12146"/>
    </source>
</evidence>
<keyword evidence="3" id="KW-0378">Hydrolase</keyword>
<dbReference type="GO" id="GO:0016020">
    <property type="term" value="C:membrane"/>
    <property type="evidence" value="ECO:0000318"/>
    <property type="project" value="GO_Central"/>
</dbReference>
<dbReference type="Proteomes" id="UP000036987">
    <property type="component" value="Unassembled WGS sequence"/>
</dbReference>
<dbReference type="Gene3D" id="3.40.50.1820">
    <property type="entry name" value="alpha/beta hydrolase"/>
    <property type="match status" value="1"/>
</dbReference>
<feature type="compositionally biased region" description="Low complexity" evidence="1">
    <location>
        <begin position="57"/>
        <end position="67"/>
    </location>
</feature>
<accession>A0A0K9PR40</accession>
<evidence type="ECO:0000256" key="1">
    <source>
        <dbReference type="SAM" id="MobiDB-lite"/>
    </source>
</evidence>
<dbReference type="Pfam" id="PF12146">
    <property type="entry name" value="Hydrolase_4"/>
    <property type="match status" value="1"/>
</dbReference>
<dbReference type="InterPro" id="IPR029058">
    <property type="entry name" value="AB_hydrolase_fold"/>
</dbReference>
<sequence>MEGTGPELAIEEMMTSGASNRVRSILSQRSLIRVLVFLQSFFLSVLLLLHLRRPGKSISGSSSSGSIQTPRKRGVGGFRREDEEDSRRRRDLAERLMVAVDGDDTCQSDSWTFFGSGRSALFCRSWVPVTSSLHEMKGILVIIHGLNEHSGRYAHFAKQLTSSNFGVYAMDWIGHGGSDGLHGYVPSLDLVVADTGTFLEKIKSENPGIPQFLYGHSTGGSVVLKAASYPNIQSMLEGIILTSPALRVKPAHPIIGAIAPIFSIFIPKFQFKGAHKRGIPVSRDPAAMVEKYSDPLVYTGPIRVRTGYEILRMSSFLMQNIRSVTVPFLVLHGTSDRVTDPLASQDLYNEASSRYKNIKLYDGFFHDLLFEPERDEISADIIGWMDMKLQYKSLSG</sequence>
<name>A0A0K9PR40_ZOSMR</name>
<evidence type="ECO:0000313" key="3">
    <source>
        <dbReference type="EMBL" id="KMZ71538.1"/>
    </source>
</evidence>
<dbReference type="InterPro" id="IPR022742">
    <property type="entry name" value="Hydrolase_4"/>
</dbReference>
<dbReference type="STRING" id="29655.A0A0K9PR40"/>
<proteinExistence type="predicted"/>
<evidence type="ECO:0000313" key="4">
    <source>
        <dbReference type="Proteomes" id="UP000036987"/>
    </source>
</evidence>
<dbReference type="OrthoDB" id="2498029at2759"/>
<dbReference type="InterPro" id="IPR051044">
    <property type="entry name" value="MAG_DAG_Lipase"/>
</dbReference>
<dbReference type="InterPro" id="IPR000073">
    <property type="entry name" value="AB_hydrolase_1"/>
</dbReference>